<dbReference type="EMBL" id="LAZR01010800">
    <property type="protein sequence ID" value="KKM64991.1"/>
    <property type="molecule type" value="Genomic_DNA"/>
</dbReference>
<proteinExistence type="predicted"/>
<feature type="transmembrane region" description="Helical" evidence="1">
    <location>
        <begin position="121"/>
        <end position="144"/>
    </location>
</feature>
<keyword evidence="1" id="KW-1133">Transmembrane helix</keyword>
<dbReference type="AlphaFoldDB" id="A0A0F9JRD9"/>
<keyword evidence="1" id="KW-0472">Membrane</keyword>
<feature type="transmembrane region" description="Helical" evidence="1">
    <location>
        <begin position="151"/>
        <end position="172"/>
    </location>
</feature>
<sequence length="207" mass="24053">SVIQPGNIDYAKNQMSSLLNKDDSLRIRKLTGLKNTLFKLPQEKFYAPIIGVGLGSYSSRAAMITSGEYLRHHPSFIPIIPSKETKKFILPLWNRELLKNKWNHGVSNQPFSSWQSIYGEVGFIGLIIFLFVFFNNIKVFSFLLNNCKDKYICSIASGMLFFTIYLFFLLFMDNWLEYPRLMIPYWLITGLLLKEMASVKKKKNEKI</sequence>
<evidence type="ECO:0000313" key="2">
    <source>
        <dbReference type="EMBL" id="KKM64991.1"/>
    </source>
</evidence>
<reference evidence="2" key="1">
    <citation type="journal article" date="2015" name="Nature">
        <title>Complex archaea that bridge the gap between prokaryotes and eukaryotes.</title>
        <authorList>
            <person name="Spang A."/>
            <person name="Saw J.H."/>
            <person name="Jorgensen S.L."/>
            <person name="Zaremba-Niedzwiedzka K."/>
            <person name="Martijn J."/>
            <person name="Lind A.E."/>
            <person name="van Eijk R."/>
            <person name="Schleper C."/>
            <person name="Guy L."/>
            <person name="Ettema T.J."/>
        </authorList>
    </citation>
    <scope>NUCLEOTIDE SEQUENCE</scope>
</reference>
<protein>
    <submittedName>
        <fullName evidence="2">Uncharacterized protein</fullName>
    </submittedName>
</protein>
<feature type="non-terminal residue" evidence="2">
    <location>
        <position position="1"/>
    </location>
</feature>
<feature type="transmembrane region" description="Helical" evidence="1">
    <location>
        <begin position="178"/>
        <end position="197"/>
    </location>
</feature>
<comment type="caution">
    <text evidence="2">The sequence shown here is derived from an EMBL/GenBank/DDBJ whole genome shotgun (WGS) entry which is preliminary data.</text>
</comment>
<evidence type="ECO:0000256" key="1">
    <source>
        <dbReference type="SAM" id="Phobius"/>
    </source>
</evidence>
<keyword evidence="1" id="KW-0812">Transmembrane</keyword>
<name>A0A0F9JRD9_9ZZZZ</name>
<organism evidence="2">
    <name type="scientific">marine sediment metagenome</name>
    <dbReference type="NCBI Taxonomy" id="412755"/>
    <lineage>
        <taxon>unclassified sequences</taxon>
        <taxon>metagenomes</taxon>
        <taxon>ecological metagenomes</taxon>
    </lineage>
</organism>
<gene>
    <name evidence="2" type="ORF">LCGC14_1495750</name>
</gene>
<accession>A0A0F9JRD9</accession>